<dbReference type="Proteomes" id="UP000298138">
    <property type="component" value="Unassembled WGS sequence"/>
</dbReference>
<evidence type="ECO:0000313" key="3">
    <source>
        <dbReference type="Proteomes" id="UP000298138"/>
    </source>
</evidence>
<feature type="region of interest" description="Disordered" evidence="1">
    <location>
        <begin position="96"/>
        <end position="119"/>
    </location>
</feature>
<protein>
    <submittedName>
        <fullName evidence="2">Uncharacterized protein</fullName>
    </submittedName>
</protein>
<dbReference type="InParanoid" id="A0A4S2N234"/>
<organism evidence="2 3">
    <name type="scientific">Ascodesmis nigricans</name>
    <dbReference type="NCBI Taxonomy" id="341454"/>
    <lineage>
        <taxon>Eukaryota</taxon>
        <taxon>Fungi</taxon>
        <taxon>Dikarya</taxon>
        <taxon>Ascomycota</taxon>
        <taxon>Pezizomycotina</taxon>
        <taxon>Pezizomycetes</taxon>
        <taxon>Pezizales</taxon>
        <taxon>Ascodesmidaceae</taxon>
        <taxon>Ascodesmis</taxon>
    </lineage>
</organism>
<reference evidence="2 3" key="1">
    <citation type="submission" date="2019-04" db="EMBL/GenBank/DDBJ databases">
        <title>Comparative genomics and transcriptomics to analyze fruiting body development in filamentous ascomycetes.</title>
        <authorList>
            <consortium name="DOE Joint Genome Institute"/>
            <person name="Lutkenhaus R."/>
            <person name="Traeger S."/>
            <person name="Breuer J."/>
            <person name="Kuo A."/>
            <person name="Lipzen A."/>
            <person name="Pangilinan J."/>
            <person name="Dilworth D."/>
            <person name="Sandor L."/>
            <person name="Poggeler S."/>
            <person name="Barry K."/>
            <person name="Grigoriev I.V."/>
            <person name="Nowrousian M."/>
        </authorList>
    </citation>
    <scope>NUCLEOTIDE SEQUENCE [LARGE SCALE GENOMIC DNA]</scope>
    <source>
        <strain evidence="2 3">CBS 389.68</strain>
    </source>
</reference>
<dbReference type="AlphaFoldDB" id="A0A4S2N234"/>
<accession>A0A4S2N234</accession>
<proteinExistence type="predicted"/>
<evidence type="ECO:0000313" key="2">
    <source>
        <dbReference type="EMBL" id="TGZ83218.1"/>
    </source>
</evidence>
<dbReference type="EMBL" id="ML220114">
    <property type="protein sequence ID" value="TGZ83218.1"/>
    <property type="molecule type" value="Genomic_DNA"/>
</dbReference>
<sequence>MSSANLIFSPKATDDKTASYQVFMRSETTFLYVTTLQFYISKSCVEPAFTITHHPSPITHHPSPITHHPSPITHHPSPINININININIDIDKHIHRNKRERKTGENNKKNRKKKTLTPISPLLSSKTKKSYVSTMGGWTGHLFLPSILAVRQASRASNQQPGNACGYN</sequence>
<evidence type="ECO:0000256" key="1">
    <source>
        <dbReference type="SAM" id="MobiDB-lite"/>
    </source>
</evidence>
<name>A0A4S2N234_9PEZI</name>
<gene>
    <name evidence="2" type="ORF">EX30DRAFT_150560</name>
</gene>
<keyword evidence="3" id="KW-1185">Reference proteome</keyword>